<evidence type="ECO:0000313" key="1">
    <source>
        <dbReference type="EMBL" id="QJA98173.1"/>
    </source>
</evidence>
<name>A0A6M3LTN7_9ZZZZ</name>
<proteinExistence type="predicted"/>
<gene>
    <name evidence="1" type="ORF">MM415B05627_0011</name>
</gene>
<protein>
    <submittedName>
        <fullName evidence="1">Uncharacterized protein</fullName>
    </submittedName>
</protein>
<sequence length="88" mass="9470">MKTIEHAEQAVLLLKVKGQPSAKWYRCPDVSVGQIISAAQRDDYTGICVLCGGEQGGCEPDARAYWCEGCGGNGVYGAEELIIRLHNA</sequence>
<accession>A0A6M3LTN7</accession>
<organism evidence="1">
    <name type="scientific">viral metagenome</name>
    <dbReference type="NCBI Taxonomy" id="1070528"/>
    <lineage>
        <taxon>unclassified sequences</taxon>
        <taxon>metagenomes</taxon>
        <taxon>organismal metagenomes</taxon>
    </lineage>
</organism>
<reference evidence="1" key="1">
    <citation type="submission" date="2020-03" db="EMBL/GenBank/DDBJ databases">
        <title>The deep terrestrial virosphere.</title>
        <authorList>
            <person name="Holmfeldt K."/>
            <person name="Nilsson E."/>
            <person name="Simone D."/>
            <person name="Lopez-Fernandez M."/>
            <person name="Wu X."/>
            <person name="de Brujin I."/>
            <person name="Lundin D."/>
            <person name="Andersson A."/>
            <person name="Bertilsson S."/>
            <person name="Dopson M."/>
        </authorList>
    </citation>
    <scope>NUCLEOTIDE SEQUENCE</scope>
    <source>
        <strain evidence="1">MM415B05627</strain>
    </source>
</reference>
<dbReference type="EMBL" id="MT143558">
    <property type="protein sequence ID" value="QJA98173.1"/>
    <property type="molecule type" value="Genomic_DNA"/>
</dbReference>
<dbReference type="AlphaFoldDB" id="A0A6M3LTN7"/>